<name>A0A852VKQ8_9BACT</name>
<evidence type="ECO:0000313" key="2">
    <source>
        <dbReference type="Proteomes" id="UP000564385"/>
    </source>
</evidence>
<organism evidence="1 2">
    <name type="scientific">Tunturiibacter lichenicola</name>
    <dbReference type="NCBI Taxonomy" id="2051959"/>
    <lineage>
        <taxon>Bacteria</taxon>
        <taxon>Pseudomonadati</taxon>
        <taxon>Acidobacteriota</taxon>
        <taxon>Terriglobia</taxon>
        <taxon>Terriglobales</taxon>
        <taxon>Acidobacteriaceae</taxon>
        <taxon>Tunturiibacter</taxon>
    </lineage>
</organism>
<protein>
    <submittedName>
        <fullName evidence="1">Uncharacterized protein</fullName>
    </submittedName>
</protein>
<accession>A0A852VKQ8</accession>
<reference evidence="1 2" key="1">
    <citation type="submission" date="2020-07" db="EMBL/GenBank/DDBJ databases">
        <title>Genomic Encyclopedia of Type Strains, Phase IV (KMG-V): Genome sequencing to study the core and pangenomes of soil and plant-associated prokaryotes.</title>
        <authorList>
            <person name="Whitman W."/>
        </authorList>
    </citation>
    <scope>NUCLEOTIDE SEQUENCE [LARGE SCALE GENOMIC DNA]</scope>
    <source>
        <strain evidence="1 2">M8UP22</strain>
    </source>
</reference>
<dbReference type="EMBL" id="JACCCU010000002">
    <property type="protein sequence ID" value="NYF91014.1"/>
    <property type="molecule type" value="Genomic_DNA"/>
</dbReference>
<gene>
    <name evidence="1" type="ORF">HDF08_003116</name>
</gene>
<evidence type="ECO:0000313" key="1">
    <source>
        <dbReference type="EMBL" id="NYF91014.1"/>
    </source>
</evidence>
<dbReference type="Proteomes" id="UP000564385">
    <property type="component" value="Unassembled WGS sequence"/>
</dbReference>
<proteinExistence type="predicted"/>
<comment type="caution">
    <text evidence="1">The sequence shown here is derived from an EMBL/GenBank/DDBJ whole genome shotgun (WGS) entry which is preliminary data.</text>
</comment>
<sequence length="196" mass="22132">MAKRLFPPRRRQTLNIHIASLSGEATGEGATVSMAKEWIENLAQDIKQKSHEAAEQYGRSQHQAGIITTQGKPFFTTLVLTLEQDITEIKRQLQGDVTASDTTIQTIKPAEIKLTRSRFPWFDALITHQDSVILLDYAKGLGIAGDPAIDRKTRHFAFQVTDDDALYLQDSFGDNPKRFHQPEDLSRQIVQILFEV</sequence>
<dbReference type="AlphaFoldDB" id="A0A852VKQ8"/>